<dbReference type="Gene3D" id="3.40.190.120">
    <property type="entry name" value="Osmoprotection protein (prox), domain 2"/>
    <property type="match status" value="1"/>
</dbReference>
<dbReference type="Gene3D" id="3.40.190.10">
    <property type="entry name" value="Periplasmic binding protein-like II"/>
    <property type="match status" value="1"/>
</dbReference>
<dbReference type="PROSITE" id="PS51257">
    <property type="entry name" value="PROKAR_LIPOPROTEIN"/>
    <property type="match status" value="1"/>
</dbReference>
<dbReference type="STRING" id="1912961.BU204_03210"/>
<dbReference type="AlphaFoldDB" id="A0A1Q8CX11"/>
<sequence>MKRVLAGVATAVAALTLAACGSSDPLAEDSGDGGGGGGSAESIAIGSADFPESQLLAEIYAQALEGKDVQVSREFNLGSREKYFDGLKDGSIDLIPEYTGVLLQFLNKEAPEVESEEVYEALQGVLPDNLTVLDKADAEDKDAVVVTQETAQRWNLKSIEDLVPHCGEAIFGGPTEIQQRPDGLPGLKETYGCTFKSFKALQPGAITTKALLDGTVQAADIFTTDAAIEANDLVVLEDPKNNFAAQNVVPLVAKDKASDTVKETLNAISAKLDTEALLDLNARLNAPDKPDYADVAEEWLAEIGV</sequence>
<comment type="caution">
    <text evidence="2">The sequence shown here is derived from an EMBL/GenBank/DDBJ whole genome shotgun (WGS) entry which is preliminary data.</text>
</comment>
<dbReference type="SUPFAM" id="SSF53850">
    <property type="entry name" value="Periplasmic binding protein-like II"/>
    <property type="match status" value="1"/>
</dbReference>
<organism evidence="2 3">
    <name type="scientific">Actinophytocola xanthii</name>
    <dbReference type="NCBI Taxonomy" id="1912961"/>
    <lineage>
        <taxon>Bacteria</taxon>
        <taxon>Bacillati</taxon>
        <taxon>Actinomycetota</taxon>
        <taxon>Actinomycetes</taxon>
        <taxon>Pseudonocardiales</taxon>
        <taxon>Pseudonocardiaceae</taxon>
    </lineage>
</organism>
<gene>
    <name evidence="2" type="ORF">BU204_03210</name>
</gene>
<proteinExistence type="predicted"/>
<protein>
    <submittedName>
        <fullName evidence="2">Glycine/betaine ABC transporter substrate-binding protein</fullName>
    </submittedName>
</protein>
<evidence type="ECO:0000313" key="3">
    <source>
        <dbReference type="Proteomes" id="UP000185596"/>
    </source>
</evidence>
<dbReference type="Proteomes" id="UP000185596">
    <property type="component" value="Unassembled WGS sequence"/>
</dbReference>
<evidence type="ECO:0000259" key="1">
    <source>
        <dbReference type="Pfam" id="PF04069"/>
    </source>
</evidence>
<keyword evidence="3" id="KW-1185">Reference proteome</keyword>
<dbReference type="InterPro" id="IPR007210">
    <property type="entry name" value="ABC_Gly_betaine_transp_sub-bd"/>
</dbReference>
<dbReference type="GO" id="GO:0043190">
    <property type="term" value="C:ATP-binding cassette (ABC) transporter complex"/>
    <property type="evidence" value="ECO:0007669"/>
    <property type="project" value="InterPro"/>
</dbReference>
<dbReference type="GO" id="GO:0022857">
    <property type="term" value="F:transmembrane transporter activity"/>
    <property type="evidence" value="ECO:0007669"/>
    <property type="project" value="InterPro"/>
</dbReference>
<feature type="domain" description="ABC-type glycine betaine transport system substrate-binding" evidence="1">
    <location>
        <begin position="42"/>
        <end position="302"/>
    </location>
</feature>
<dbReference type="Pfam" id="PF04069">
    <property type="entry name" value="OpuAC"/>
    <property type="match status" value="1"/>
</dbReference>
<name>A0A1Q8CX11_9PSEU</name>
<accession>A0A1Q8CX11</accession>
<dbReference type="EMBL" id="MSIE01000004">
    <property type="protein sequence ID" value="OLF18885.1"/>
    <property type="molecule type" value="Genomic_DNA"/>
</dbReference>
<evidence type="ECO:0000313" key="2">
    <source>
        <dbReference type="EMBL" id="OLF18885.1"/>
    </source>
</evidence>
<dbReference type="RefSeq" id="WP_075124009.1">
    <property type="nucleotide sequence ID" value="NZ_MSIE01000004.1"/>
</dbReference>
<reference evidence="2 3" key="1">
    <citation type="submission" date="2016-12" db="EMBL/GenBank/DDBJ databases">
        <title>The draft genome sequence of Actinophytocola sp. 11-183.</title>
        <authorList>
            <person name="Wang W."/>
            <person name="Yuan L."/>
        </authorList>
    </citation>
    <scope>NUCLEOTIDE SEQUENCE [LARGE SCALE GENOMIC DNA]</scope>
    <source>
        <strain evidence="2 3">11-183</strain>
    </source>
</reference>
<dbReference type="OrthoDB" id="9781705at2"/>
<dbReference type="CDD" id="cd13606">
    <property type="entry name" value="PBP2_ProX_like"/>
    <property type="match status" value="1"/>
</dbReference>